<evidence type="ECO:0000313" key="3">
    <source>
        <dbReference type="Proteomes" id="UP000002729"/>
    </source>
</evidence>
<dbReference type="SUPFAM" id="SSF52518">
    <property type="entry name" value="Thiamin diphosphate-binding fold (THDP-binding)"/>
    <property type="match status" value="1"/>
</dbReference>
<dbReference type="GO" id="GO:0030976">
    <property type="term" value="F:thiamine pyrophosphate binding"/>
    <property type="evidence" value="ECO:0007669"/>
    <property type="project" value="InterPro"/>
</dbReference>
<dbReference type="KEGG" id="aaf:AURANDRAFT_64785"/>
<dbReference type="RefSeq" id="XP_009037654.1">
    <property type="nucleotide sequence ID" value="XM_009039406.1"/>
</dbReference>
<dbReference type="PANTHER" id="PTHR42916">
    <property type="entry name" value="2-SUCCINYL-5-ENOLPYRUVYL-6-HYDROXY-3-CYCLOHEXENE-1-CARBOXYLATE SYNTHASE"/>
    <property type="match status" value="1"/>
</dbReference>
<evidence type="ECO:0000259" key="1">
    <source>
        <dbReference type="Pfam" id="PF02776"/>
    </source>
</evidence>
<dbReference type="AlphaFoldDB" id="F0YBG5"/>
<dbReference type="OrthoDB" id="207049at2759"/>
<dbReference type="Proteomes" id="UP000002729">
    <property type="component" value="Unassembled WGS sequence"/>
</dbReference>
<dbReference type="EMBL" id="GL833130">
    <property type="protein sequence ID" value="EGB07658.1"/>
    <property type="molecule type" value="Genomic_DNA"/>
</dbReference>
<sequence length="241" mass="24689">MVVDELARCGVDRFVVSPGSRSTPLALAIARDPATAGKLAVVHDERSAAFYALGHARARPGSVAAVLTTSGTAVANLLPAACEADAAGVPLLLLTADRPAALKGVGADQALESQGRVLEPVCRRVADLPPPDDRVAGLGDLAEVAAAVRAATRPDAPGPAQLNLAFEENLAPRRGAVRGRASGARGFPAGSGPATSCVQIKSSTRFNVSVIERFGPVPSAVLRELDESNRFVQKSAESTSN</sequence>
<dbReference type="Gene3D" id="3.40.50.970">
    <property type="match status" value="1"/>
</dbReference>
<proteinExistence type="predicted"/>
<name>F0YBG5_AURAN</name>
<feature type="domain" description="Thiamine pyrophosphate enzyme N-terminal TPP-binding" evidence="1">
    <location>
        <begin position="2"/>
        <end position="109"/>
    </location>
</feature>
<organism evidence="3">
    <name type="scientific">Aureococcus anophagefferens</name>
    <name type="common">Harmful bloom alga</name>
    <dbReference type="NCBI Taxonomy" id="44056"/>
    <lineage>
        <taxon>Eukaryota</taxon>
        <taxon>Sar</taxon>
        <taxon>Stramenopiles</taxon>
        <taxon>Ochrophyta</taxon>
        <taxon>Pelagophyceae</taxon>
        <taxon>Pelagomonadales</taxon>
        <taxon>Pelagomonadaceae</taxon>
        <taxon>Aureococcus</taxon>
    </lineage>
</organism>
<keyword evidence="3" id="KW-1185">Reference proteome</keyword>
<dbReference type="Pfam" id="PF02776">
    <property type="entry name" value="TPP_enzyme_N"/>
    <property type="match status" value="1"/>
</dbReference>
<accession>F0YBG5</accession>
<dbReference type="PANTHER" id="PTHR42916:SF1">
    <property type="entry name" value="PROTEIN PHYLLO, CHLOROPLASTIC"/>
    <property type="match status" value="1"/>
</dbReference>
<dbReference type="InParanoid" id="F0YBG5"/>
<dbReference type="eggNOG" id="KOG1223">
    <property type="taxonomic scope" value="Eukaryota"/>
</dbReference>
<protein>
    <recommendedName>
        <fullName evidence="1">Thiamine pyrophosphate enzyme N-terminal TPP-binding domain-containing protein</fullName>
    </recommendedName>
</protein>
<reference evidence="2 3" key="1">
    <citation type="journal article" date="2011" name="Proc. Natl. Acad. Sci. U.S.A.">
        <title>Niche of harmful alga Aureococcus anophagefferens revealed through ecogenomics.</title>
        <authorList>
            <person name="Gobler C.J."/>
            <person name="Berry D.L."/>
            <person name="Dyhrman S.T."/>
            <person name="Wilhelm S.W."/>
            <person name="Salamov A."/>
            <person name="Lobanov A.V."/>
            <person name="Zhang Y."/>
            <person name="Collier J.L."/>
            <person name="Wurch L.L."/>
            <person name="Kustka A.B."/>
            <person name="Dill B.D."/>
            <person name="Shah M."/>
            <person name="VerBerkmoes N.C."/>
            <person name="Kuo A."/>
            <person name="Terry A."/>
            <person name="Pangilinan J."/>
            <person name="Lindquist E.A."/>
            <person name="Lucas S."/>
            <person name="Paulsen I.T."/>
            <person name="Hattenrath-Lehmann T.K."/>
            <person name="Talmage S.C."/>
            <person name="Walker E.A."/>
            <person name="Koch F."/>
            <person name="Burson A.M."/>
            <person name="Marcoval M.A."/>
            <person name="Tang Y.Z."/>
            <person name="Lecleir G.R."/>
            <person name="Coyne K.J."/>
            <person name="Berg G.M."/>
            <person name="Bertrand E.M."/>
            <person name="Saito M.A."/>
            <person name="Gladyshev V.N."/>
            <person name="Grigoriev I.V."/>
        </authorList>
    </citation>
    <scope>NUCLEOTIDE SEQUENCE [LARGE SCALE GENOMIC DNA]</scope>
    <source>
        <strain evidence="3">CCMP 1984</strain>
    </source>
</reference>
<dbReference type="GeneID" id="20225001"/>
<gene>
    <name evidence="2" type="ORF">AURANDRAFT_64785</name>
</gene>
<dbReference type="InterPro" id="IPR012001">
    <property type="entry name" value="Thiamin_PyroP_enz_TPP-bd_dom"/>
</dbReference>
<evidence type="ECO:0000313" key="2">
    <source>
        <dbReference type="EMBL" id="EGB07658.1"/>
    </source>
</evidence>
<dbReference type="InterPro" id="IPR029061">
    <property type="entry name" value="THDP-binding"/>
</dbReference>